<dbReference type="GO" id="GO:0005829">
    <property type="term" value="C:cytosol"/>
    <property type="evidence" value="ECO:0007669"/>
    <property type="project" value="TreeGrafter"/>
</dbReference>
<evidence type="ECO:0000256" key="13">
    <source>
        <dbReference type="ARBA" id="ARBA00023011"/>
    </source>
</evidence>
<organism evidence="21">
    <name type="scientific">Lepidium apetalum</name>
    <name type="common">Pepperweed</name>
    <name type="synonym">Lepidium micranthum</name>
    <dbReference type="NCBI Taxonomy" id="153459"/>
    <lineage>
        <taxon>Eukaryota</taxon>
        <taxon>Viridiplantae</taxon>
        <taxon>Streptophyta</taxon>
        <taxon>Embryophyta</taxon>
        <taxon>Tracheophyta</taxon>
        <taxon>Spermatophyta</taxon>
        <taxon>Magnoliopsida</taxon>
        <taxon>eudicotyledons</taxon>
        <taxon>Gunneridae</taxon>
        <taxon>Pentapetalae</taxon>
        <taxon>rosids</taxon>
        <taxon>malvids</taxon>
        <taxon>Brassicales</taxon>
        <taxon>Brassicaceae</taxon>
        <taxon>Lepidieae</taxon>
        <taxon>Lepidium</taxon>
    </lineage>
</organism>
<dbReference type="SUPFAM" id="SSF55060">
    <property type="entry name" value="GHMP Kinase, C-terminal domain"/>
    <property type="match status" value="1"/>
</dbReference>
<dbReference type="SUPFAM" id="SSF54211">
    <property type="entry name" value="Ribosomal protein S5 domain 2-like"/>
    <property type="match status" value="1"/>
</dbReference>
<dbReference type="Pfam" id="PF08544">
    <property type="entry name" value="GHMP_kinases_C"/>
    <property type="match status" value="1"/>
</dbReference>
<dbReference type="AlphaFoldDB" id="A0A1B1SPI7"/>
<keyword evidence="11" id="KW-0460">Magnesium</keyword>
<keyword evidence="6 18" id="KW-0808">Transferase</keyword>
<keyword evidence="12 18" id="KW-0752">Steroid biosynthesis</keyword>
<protein>
    <recommendedName>
        <fullName evidence="3 18">Mevalonate kinase</fullName>
        <shortName evidence="18">MK</shortName>
        <ecNumber evidence="3 18">2.7.1.36</ecNumber>
    </recommendedName>
</protein>
<dbReference type="InterPro" id="IPR006204">
    <property type="entry name" value="GHMP_kinase_N_dom"/>
</dbReference>
<keyword evidence="14 18" id="KW-0443">Lipid metabolism</keyword>
<dbReference type="InterPro" id="IPR006205">
    <property type="entry name" value="Mev_gal_kin"/>
</dbReference>
<comment type="subcellular location">
    <subcellularLocation>
        <location evidence="1 18">Cytoplasm</location>
    </subcellularLocation>
</comment>
<evidence type="ECO:0000313" key="21">
    <source>
        <dbReference type="EMBL" id="ANV28272.1"/>
    </source>
</evidence>
<dbReference type="UniPathway" id="UPA00057">
    <property type="reaction ID" value="UER00098"/>
</dbReference>
<dbReference type="InterPro" id="IPR020568">
    <property type="entry name" value="Ribosomal_Su5_D2-typ_SF"/>
</dbReference>
<evidence type="ECO:0000256" key="4">
    <source>
        <dbReference type="ARBA" id="ARBA00022490"/>
    </source>
</evidence>
<evidence type="ECO:0000256" key="12">
    <source>
        <dbReference type="ARBA" id="ARBA00022955"/>
    </source>
</evidence>
<evidence type="ECO:0000256" key="3">
    <source>
        <dbReference type="ARBA" id="ARBA00012103"/>
    </source>
</evidence>
<gene>
    <name evidence="21" type="primary">MK</name>
</gene>
<dbReference type="Gene3D" id="3.30.230.10">
    <property type="match status" value="1"/>
</dbReference>
<name>A0A1B1SPI7_LEPAP</name>
<accession>A0A1B1SPI7</accession>
<dbReference type="GO" id="GO:0004496">
    <property type="term" value="F:mevalonate kinase activity"/>
    <property type="evidence" value="ECO:0007669"/>
    <property type="project" value="UniProtKB-EC"/>
</dbReference>
<dbReference type="NCBIfam" id="TIGR00549">
    <property type="entry name" value="mevalon_kin"/>
    <property type="match status" value="1"/>
</dbReference>
<keyword evidence="8 18" id="KW-0547">Nucleotide-binding</keyword>
<dbReference type="GO" id="GO:0019287">
    <property type="term" value="P:isopentenyl diphosphate biosynthetic process, mevalonate pathway"/>
    <property type="evidence" value="ECO:0007669"/>
    <property type="project" value="UniProtKB-UniPathway"/>
</dbReference>
<evidence type="ECO:0000256" key="16">
    <source>
        <dbReference type="ARBA" id="ARBA00023221"/>
    </source>
</evidence>
<dbReference type="FunFam" id="3.30.230.10:FF:000027">
    <property type="entry name" value="Mevalonate kinase"/>
    <property type="match status" value="1"/>
</dbReference>
<dbReference type="EMBL" id="KX290928">
    <property type="protein sequence ID" value="ANV28272.1"/>
    <property type="molecule type" value="mRNA"/>
</dbReference>
<dbReference type="SMR" id="A0A1B1SPI7"/>
<evidence type="ECO:0000259" key="19">
    <source>
        <dbReference type="Pfam" id="PF00288"/>
    </source>
</evidence>
<keyword evidence="7" id="KW-0479">Metal-binding</keyword>
<evidence type="ECO:0000259" key="20">
    <source>
        <dbReference type="Pfam" id="PF08544"/>
    </source>
</evidence>
<dbReference type="GO" id="GO:0005524">
    <property type="term" value="F:ATP binding"/>
    <property type="evidence" value="ECO:0007669"/>
    <property type="project" value="UniProtKB-KW"/>
</dbReference>
<dbReference type="PANTHER" id="PTHR43290">
    <property type="entry name" value="MEVALONATE KINASE"/>
    <property type="match status" value="1"/>
</dbReference>
<evidence type="ECO:0000256" key="15">
    <source>
        <dbReference type="ARBA" id="ARBA00023166"/>
    </source>
</evidence>
<dbReference type="Pfam" id="PF00288">
    <property type="entry name" value="GHMP_kinases_N"/>
    <property type="match status" value="1"/>
</dbReference>
<sequence>MEVKARAPGKIILAGEHAVVHGSTAVAAAIDLYTYVTLRLPLQSAENNDKLTLHLKDIGLEFSWSLARIKEAISYESRNLCRSTPASCSEETLKSIAILVEEQNIPEAKIWLSSGVSTFLWLYTSIIGFNPATVIITSELPYGSGLGSSAAFSVALTAALLTSSNPNKTRGDGWSSLDETNLELLNKWAFEGEKIIHGKPSGIDNTVSAYGNMIKFCSGEITRLQSNMPLRMLITNTRVGRNTKALVTGVSERAARHPNAMSSVFNAVDSISKELAAIIQSKDTISFTEKEESIKELMEMNQGLLQSMGVSHNSIETVIQTTTKHKLASKLTGAGGGGCVLTLLPTGTVADKVVEELKSSGFQCFTASIGGNGAQICV</sequence>
<dbReference type="InterPro" id="IPR014721">
    <property type="entry name" value="Ribsml_uS5_D2-typ_fold_subgr"/>
</dbReference>
<evidence type="ECO:0000256" key="18">
    <source>
        <dbReference type="RuleBase" id="RU363087"/>
    </source>
</evidence>
<evidence type="ECO:0000256" key="6">
    <source>
        <dbReference type="ARBA" id="ARBA00022679"/>
    </source>
</evidence>
<keyword evidence="10 18" id="KW-0067">ATP-binding</keyword>
<keyword evidence="5 18" id="KW-0444">Lipid biosynthesis</keyword>
<evidence type="ECO:0000256" key="10">
    <source>
        <dbReference type="ARBA" id="ARBA00022840"/>
    </source>
</evidence>
<dbReference type="InterPro" id="IPR013750">
    <property type="entry name" value="GHMP_kinase_C_dom"/>
</dbReference>
<keyword evidence="9 18" id="KW-0418">Kinase</keyword>
<evidence type="ECO:0000256" key="17">
    <source>
        <dbReference type="ARBA" id="ARBA00029438"/>
    </source>
</evidence>
<keyword evidence="4 18" id="KW-0963">Cytoplasm</keyword>
<evidence type="ECO:0000256" key="2">
    <source>
        <dbReference type="ARBA" id="ARBA00006495"/>
    </source>
</evidence>
<dbReference type="InterPro" id="IPR006203">
    <property type="entry name" value="GHMP_knse_ATP-bd_CS"/>
</dbReference>
<comment type="catalytic activity">
    <reaction evidence="18">
        <text>(R)-mevalonate + ATP = (R)-5-phosphomevalonate + ADP + H(+)</text>
        <dbReference type="Rhea" id="RHEA:17065"/>
        <dbReference type="ChEBI" id="CHEBI:15378"/>
        <dbReference type="ChEBI" id="CHEBI:30616"/>
        <dbReference type="ChEBI" id="CHEBI:36464"/>
        <dbReference type="ChEBI" id="CHEBI:58146"/>
        <dbReference type="ChEBI" id="CHEBI:456216"/>
        <dbReference type="EC" id="2.7.1.36"/>
    </reaction>
</comment>
<keyword evidence="16 18" id="KW-0753">Steroid metabolism</keyword>
<evidence type="ECO:0000256" key="9">
    <source>
        <dbReference type="ARBA" id="ARBA00022777"/>
    </source>
</evidence>
<dbReference type="EC" id="2.7.1.36" evidence="3 18"/>
<dbReference type="PANTHER" id="PTHR43290:SF2">
    <property type="entry name" value="MEVALONATE KINASE"/>
    <property type="match status" value="1"/>
</dbReference>
<dbReference type="GO" id="GO:0016126">
    <property type="term" value="P:sterol biosynthetic process"/>
    <property type="evidence" value="ECO:0007669"/>
    <property type="project" value="UniProtKB-KW"/>
</dbReference>
<dbReference type="InterPro" id="IPR036554">
    <property type="entry name" value="GHMP_kinase_C_sf"/>
</dbReference>
<keyword evidence="15 18" id="KW-1207">Sterol metabolism</keyword>
<dbReference type="FunFam" id="3.30.70.890:FF:000003">
    <property type="entry name" value="Mevalonate kinase"/>
    <property type="match status" value="1"/>
</dbReference>
<comment type="pathway">
    <text evidence="17 18">Isoprenoid biosynthesis; isopentenyl diphosphate biosynthesis via mevalonate pathway; isopentenyl diphosphate from (R)-mevalonate: step 1/3.</text>
</comment>
<comment type="similarity">
    <text evidence="2 18">Belongs to the GHMP kinase family. Mevalonate kinase subfamily.</text>
</comment>
<keyword evidence="13 18" id="KW-0756">Sterol biosynthesis</keyword>
<proteinExistence type="evidence at transcript level"/>
<evidence type="ECO:0000256" key="7">
    <source>
        <dbReference type="ARBA" id="ARBA00022723"/>
    </source>
</evidence>
<feature type="domain" description="GHMP kinase N-terminal" evidence="19">
    <location>
        <begin position="128"/>
        <end position="211"/>
    </location>
</feature>
<evidence type="ECO:0000256" key="11">
    <source>
        <dbReference type="ARBA" id="ARBA00022842"/>
    </source>
</evidence>
<reference evidence="21" key="1">
    <citation type="submission" date="2016-05" db="EMBL/GenBank/DDBJ databases">
        <authorList>
            <person name="Lavstsen T."/>
            <person name="Jespersen J.S."/>
        </authorList>
    </citation>
    <scope>NUCLEOTIDE SEQUENCE</scope>
    <source>
        <tissue evidence="21">Leaf</tissue>
    </source>
</reference>
<evidence type="ECO:0000256" key="8">
    <source>
        <dbReference type="ARBA" id="ARBA00022741"/>
    </source>
</evidence>
<feature type="domain" description="GHMP kinase C-terminal" evidence="20">
    <location>
        <begin position="292"/>
        <end position="360"/>
    </location>
</feature>
<dbReference type="PRINTS" id="PR00959">
    <property type="entry name" value="MEVGALKINASE"/>
</dbReference>
<evidence type="ECO:0000256" key="1">
    <source>
        <dbReference type="ARBA" id="ARBA00004496"/>
    </source>
</evidence>
<dbReference type="GO" id="GO:0046872">
    <property type="term" value="F:metal ion binding"/>
    <property type="evidence" value="ECO:0007669"/>
    <property type="project" value="UniProtKB-KW"/>
</dbReference>
<dbReference type="PROSITE" id="PS00627">
    <property type="entry name" value="GHMP_KINASES_ATP"/>
    <property type="match status" value="1"/>
</dbReference>
<evidence type="ECO:0000256" key="14">
    <source>
        <dbReference type="ARBA" id="ARBA00023098"/>
    </source>
</evidence>
<dbReference type="Gene3D" id="3.30.70.890">
    <property type="entry name" value="GHMP kinase, C-terminal domain"/>
    <property type="match status" value="1"/>
</dbReference>
<evidence type="ECO:0000256" key="5">
    <source>
        <dbReference type="ARBA" id="ARBA00022516"/>
    </source>
</evidence>